<accession>A7ERF1</accession>
<dbReference type="AlphaFoldDB" id="A7ERF1"/>
<dbReference type="KEGG" id="ssl:SS1G_07905"/>
<dbReference type="InParanoid" id="A7ERF1"/>
<evidence type="ECO:0000313" key="2">
    <source>
        <dbReference type="Proteomes" id="UP000001312"/>
    </source>
</evidence>
<gene>
    <name evidence="1" type="ORF">SS1G_07905</name>
</gene>
<dbReference type="Proteomes" id="UP000001312">
    <property type="component" value="Unassembled WGS sequence"/>
</dbReference>
<name>A7ERF1_SCLS1</name>
<dbReference type="EMBL" id="CH476630">
    <property type="protein sequence ID" value="EDN92043.1"/>
    <property type="molecule type" value="Genomic_DNA"/>
</dbReference>
<dbReference type="RefSeq" id="XP_001591279.1">
    <property type="nucleotide sequence ID" value="XM_001591229.1"/>
</dbReference>
<dbReference type="GeneID" id="5487445"/>
<proteinExistence type="predicted"/>
<evidence type="ECO:0000313" key="1">
    <source>
        <dbReference type="EMBL" id="EDN92043.1"/>
    </source>
</evidence>
<organism evidence="1 2">
    <name type="scientific">Sclerotinia sclerotiorum (strain ATCC 18683 / 1980 / Ss-1)</name>
    <name type="common">White mold</name>
    <name type="synonym">Whetzelinia sclerotiorum</name>
    <dbReference type="NCBI Taxonomy" id="665079"/>
    <lineage>
        <taxon>Eukaryota</taxon>
        <taxon>Fungi</taxon>
        <taxon>Dikarya</taxon>
        <taxon>Ascomycota</taxon>
        <taxon>Pezizomycotina</taxon>
        <taxon>Leotiomycetes</taxon>
        <taxon>Helotiales</taxon>
        <taxon>Sclerotiniaceae</taxon>
        <taxon>Sclerotinia</taxon>
    </lineage>
</organism>
<reference evidence="2" key="1">
    <citation type="journal article" date="2011" name="PLoS Genet.">
        <title>Genomic analysis of the necrotrophic fungal pathogens Sclerotinia sclerotiorum and Botrytis cinerea.</title>
        <authorList>
            <person name="Amselem J."/>
            <person name="Cuomo C.A."/>
            <person name="van Kan J.A."/>
            <person name="Viaud M."/>
            <person name="Benito E.P."/>
            <person name="Couloux A."/>
            <person name="Coutinho P.M."/>
            <person name="de Vries R.P."/>
            <person name="Dyer P.S."/>
            <person name="Fillinger S."/>
            <person name="Fournier E."/>
            <person name="Gout L."/>
            <person name="Hahn M."/>
            <person name="Kohn L."/>
            <person name="Lapalu N."/>
            <person name="Plummer K.M."/>
            <person name="Pradier J.M."/>
            <person name="Quevillon E."/>
            <person name="Sharon A."/>
            <person name="Simon A."/>
            <person name="ten Have A."/>
            <person name="Tudzynski B."/>
            <person name="Tudzynski P."/>
            <person name="Wincker P."/>
            <person name="Andrew M."/>
            <person name="Anthouard V."/>
            <person name="Beever R.E."/>
            <person name="Beffa R."/>
            <person name="Benoit I."/>
            <person name="Bouzid O."/>
            <person name="Brault B."/>
            <person name="Chen Z."/>
            <person name="Choquer M."/>
            <person name="Collemare J."/>
            <person name="Cotton P."/>
            <person name="Danchin E.G."/>
            <person name="Da Silva C."/>
            <person name="Gautier A."/>
            <person name="Giraud C."/>
            <person name="Giraud T."/>
            <person name="Gonzalez C."/>
            <person name="Grossetete S."/>
            <person name="Guldener U."/>
            <person name="Henrissat B."/>
            <person name="Howlett B.J."/>
            <person name="Kodira C."/>
            <person name="Kretschmer M."/>
            <person name="Lappartient A."/>
            <person name="Leroch M."/>
            <person name="Levis C."/>
            <person name="Mauceli E."/>
            <person name="Neuveglise C."/>
            <person name="Oeser B."/>
            <person name="Pearson M."/>
            <person name="Poulain J."/>
            <person name="Poussereau N."/>
            <person name="Quesneville H."/>
            <person name="Rascle C."/>
            <person name="Schumacher J."/>
            <person name="Segurens B."/>
            <person name="Sexton A."/>
            <person name="Silva E."/>
            <person name="Sirven C."/>
            <person name="Soanes D.M."/>
            <person name="Talbot N.J."/>
            <person name="Templeton M."/>
            <person name="Yandava C."/>
            <person name="Yarden O."/>
            <person name="Zeng Q."/>
            <person name="Rollins J.A."/>
            <person name="Lebrun M.H."/>
            <person name="Dickman M."/>
        </authorList>
    </citation>
    <scope>NUCLEOTIDE SEQUENCE [LARGE SCALE GENOMIC DNA]</scope>
    <source>
        <strain evidence="2">ATCC 18683 / 1980 / Ss-1</strain>
    </source>
</reference>
<protein>
    <submittedName>
        <fullName evidence="1">Uncharacterized protein</fullName>
    </submittedName>
</protein>
<sequence length="65" mass="7047">MSLYDLGAAYQMSMTKEDKTESFSCISAVDGECEALIGSAWPNIILPMGDHKLLGKCVEVQTATF</sequence>
<keyword evidence="2" id="KW-1185">Reference proteome</keyword>